<evidence type="ECO:0000256" key="4">
    <source>
        <dbReference type="ARBA" id="ARBA00022840"/>
    </source>
</evidence>
<gene>
    <name evidence="6" type="ORF">SDC9_151640</name>
</gene>
<dbReference type="EMBL" id="VSSQ01050315">
    <property type="protein sequence ID" value="MPN04402.1"/>
    <property type="molecule type" value="Genomic_DNA"/>
</dbReference>
<dbReference type="GO" id="GO:0016787">
    <property type="term" value="F:hydrolase activity"/>
    <property type="evidence" value="ECO:0007669"/>
    <property type="project" value="UniProtKB-KW"/>
</dbReference>
<dbReference type="NCBIfam" id="TIGR01613">
    <property type="entry name" value="primase_Cterm"/>
    <property type="match status" value="1"/>
</dbReference>
<proteinExistence type="predicted"/>
<dbReference type="InterPro" id="IPR051620">
    <property type="entry name" value="ORF904-like_C"/>
</dbReference>
<reference evidence="6" key="1">
    <citation type="submission" date="2019-08" db="EMBL/GenBank/DDBJ databases">
        <authorList>
            <person name="Kucharzyk K."/>
            <person name="Murdoch R.W."/>
            <person name="Higgins S."/>
            <person name="Loffler F."/>
        </authorList>
    </citation>
    <scope>NUCLEOTIDE SEQUENCE</scope>
</reference>
<dbReference type="InterPro" id="IPR004968">
    <property type="entry name" value="DNA_primase/NTPase_C"/>
</dbReference>
<evidence type="ECO:0000259" key="5">
    <source>
        <dbReference type="PROSITE" id="PS51206"/>
    </source>
</evidence>
<dbReference type="PANTHER" id="PTHR35372:SF2">
    <property type="entry name" value="SF3 HELICASE DOMAIN-CONTAINING PROTEIN"/>
    <property type="match status" value="1"/>
</dbReference>
<dbReference type="Pfam" id="PF03288">
    <property type="entry name" value="Pox_D5"/>
    <property type="match status" value="1"/>
</dbReference>
<sequence>MIGYVQQIVGMASVGKVYIEALIIAYGEGRNGKSTFWNTIARVLGTYAGNMSADTLTIGCKRNVKPEMAELKGKRLIIAAELEEGMRLNTSVIKQLCSTDDIYAEKKYKDPFKFTPSHTLVLYTNHLPRVGANDEGTWRRLIVIPFNAKIEGNSDMKNYADHLCTNAGPYIMQWIIDGAKKAIAKEYKFTLPGCVSDAIKAYRYDNDWLGHFTEECCDEGDGHMAKSGELYQCYRSYCMRTGEYTRGTADFYSGLEKAGYLRKKTKAGNMICGISLKDEDFLN</sequence>
<dbReference type="SUPFAM" id="SSF52540">
    <property type="entry name" value="P-loop containing nucleoside triphosphate hydrolases"/>
    <property type="match status" value="1"/>
</dbReference>
<dbReference type="InterPro" id="IPR027417">
    <property type="entry name" value="P-loop_NTPase"/>
</dbReference>
<keyword evidence="4" id="KW-0067">ATP-binding</keyword>
<accession>A0A645ESY6</accession>
<dbReference type="InterPro" id="IPR014015">
    <property type="entry name" value="Helicase_SF3_DNA-vir"/>
</dbReference>
<evidence type="ECO:0000256" key="3">
    <source>
        <dbReference type="ARBA" id="ARBA00022806"/>
    </source>
</evidence>
<dbReference type="GO" id="GO:0005524">
    <property type="term" value="F:ATP binding"/>
    <property type="evidence" value="ECO:0007669"/>
    <property type="project" value="UniProtKB-KW"/>
</dbReference>
<comment type="caution">
    <text evidence="6">The sequence shown here is derived from an EMBL/GenBank/DDBJ whole genome shotgun (WGS) entry which is preliminary data.</text>
</comment>
<keyword evidence="2" id="KW-0378">Hydrolase</keyword>
<keyword evidence="1" id="KW-0547">Nucleotide-binding</keyword>
<keyword evidence="3" id="KW-0347">Helicase</keyword>
<organism evidence="6">
    <name type="scientific">bioreactor metagenome</name>
    <dbReference type="NCBI Taxonomy" id="1076179"/>
    <lineage>
        <taxon>unclassified sequences</taxon>
        <taxon>metagenomes</taxon>
        <taxon>ecological metagenomes</taxon>
    </lineage>
</organism>
<dbReference type="Pfam" id="PF19263">
    <property type="entry name" value="DUF5906"/>
    <property type="match status" value="1"/>
</dbReference>
<feature type="domain" description="SF3 helicase" evidence="5">
    <location>
        <begin position="1"/>
        <end position="159"/>
    </location>
</feature>
<evidence type="ECO:0000313" key="6">
    <source>
        <dbReference type="EMBL" id="MPN04402.1"/>
    </source>
</evidence>
<evidence type="ECO:0000256" key="1">
    <source>
        <dbReference type="ARBA" id="ARBA00022741"/>
    </source>
</evidence>
<dbReference type="InterPro" id="IPR006500">
    <property type="entry name" value="Helicase_put_C_phage/plasmid"/>
</dbReference>
<dbReference type="InterPro" id="IPR045455">
    <property type="entry name" value="NrS-1_pol-like_helicase"/>
</dbReference>
<dbReference type="PANTHER" id="PTHR35372">
    <property type="entry name" value="ATP BINDING PROTEIN-RELATED"/>
    <property type="match status" value="1"/>
</dbReference>
<dbReference type="GO" id="GO:0004386">
    <property type="term" value="F:helicase activity"/>
    <property type="evidence" value="ECO:0007669"/>
    <property type="project" value="UniProtKB-KW"/>
</dbReference>
<dbReference type="AlphaFoldDB" id="A0A645ESY6"/>
<evidence type="ECO:0000256" key="2">
    <source>
        <dbReference type="ARBA" id="ARBA00022801"/>
    </source>
</evidence>
<name>A0A645ESY6_9ZZZZ</name>
<dbReference type="PROSITE" id="PS51206">
    <property type="entry name" value="SF3_HELICASE_1"/>
    <property type="match status" value="1"/>
</dbReference>
<protein>
    <recommendedName>
        <fullName evidence="5">SF3 helicase domain-containing protein</fullName>
    </recommendedName>
</protein>
<dbReference type="Gene3D" id="3.40.50.300">
    <property type="entry name" value="P-loop containing nucleotide triphosphate hydrolases"/>
    <property type="match status" value="1"/>
</dbReference>